<protein>
    <submittedName>
        <fullName evidence="1">Thiol-disulfide oxidoreductase DCC family protein</fullName>
    </submittedName>
</protein>
<evidence type="ECO:0000313" key="2">
    <source>
        <dbReference type="Proteomes" id="UP000682403"/>
    </source>
</evidence>
<dbReference type="Proteomes" id="UP000682403">
    <property type="component" value="Unassembled WGS sequence"/>
</dbReference>
<evidence type="ECO:0000313" key="1">
    <source>
        <dbReference type="EMBL" id="MBS2970314.1"/>
    </source>
</evidence>
<dbReference type="RefSeq" id="WP_211562450.1">
    <property type="nucleotide sequence ID" value="NZ_JAGVRK010000001.1"/>
</dbReference>
<dbReference type="Pfam" id="PF04134">
    <property type="entry name" value="DCC1-like"/>
    <property type="match status" value="1"/>
</dbReference>
<proteinExistence type="predicted"/>
<gene>
    <name evidence="1" type="ORF">J9317_16325</name>
</gene>
<dbReference type="InterPro" id="IPR052927">
    <property type="entry name" value="DCC_oxidoreductase"/>
</dbReference>
<reference evidence="1 2" key="1">
    <citation type="submission" date="2021-04" db="EMBL/GenBank/DDBJ databases">
        <title>Metabacillus sp. strain KIGAM252 whole genome sequence.</title>
        <authorList>
            <person name="Seo M.-J."/>
            <person name="Cho E.-S."/>
            <person name="Hwang C.Y."/>
            <person name="Yoon D.J."/>
        </authorList>
    </citation>
    <scope>NUCLEOTIDE SEQUENCE [LARGE SCALE GENOMIC DNA]</scope>
    <source>
        <strain evidence="1 2">KIGAM252</strain>
    </source>
</reference>
<keyword evidence="2" id="KW-1185">Reference proteome</keyword>
<comment type="caution">
    <text evidence="1">The sequence shown here is derived from an EMBL/GenBank/DDBJ whole genome shotgun (WGS) entry which is preliminary data.</text>
</comment>
<name>A0ABS5LHS9_9BACI</name>
<dbReference type="PANTHER" id="PTHR33639">
    <property type="entry name" value="THIOL-DISULFIDE OXIDOREDUCTASE DCC"/>
    <property type="match status" value="1"/>
</dbReference>
<dbReference type="EMBL" id="JAGVRK010000001">
    <property type="protein sequence ID" value="MBS2970314.1"/>
    <property type="molecule type" value="Genomic_DNA"/>
</dbReference>
<organism evidence="1 2">
    <name type="scientific">Metabacillus flavus</name>
    <dbReference type="NCBI Taxonomy" id="2823519"/>
    <lineage>
        <taxon>Bacteria</taxon>
        <taxon>Bacillati</taxon>
        <taxon>Bacillota</taxon>
        <taxon>Bacilli</taxon>
        <taxon>Bacillales</taxon>
        <taxon>Bacillaceae</taxon>
        <taxon>Metabacillus</taxon>
    </lineage>
</organism>
<accession>A0ABS5LHS9</accession>
<dbReference type="PANTHER" id="PTHR33639:SF2">
    <property type="entry name" value="DUF393 DOMAIN-CONTAINING PROTEIN"/>
    <property type="match status" value="1"/>
</dbReference>
<dbReference type="InterPro" id="IPR007263">
    <property type="entry name" value="DCC1-like"/>
</dbReference>
<sequence length="132" mass="15336">MHSPIILFDGVCNLCEGVVKFVIKRDKEAVFRFASLQSENGQALLKKHQLDHENFDSFVLAFDENVYVKSEAALKTASFLPFPMNMLRIMLIIPRPIRDAVYSFIARNRYKWFGKKDSCMLPDSSVRKRFLE</sequence>